<feature type="chain" id="PRO_5021912954" evidence="1">
    <location>
        <begin position="25"/>
        <end position="173"/>
    </location>
</feature>
<keyword evidence="1" id="KW-0732">Signal</keyword>
<reference evidence="2 3" key="1">
    <citation type="journal article" date="2013" name="Stand. Genomic Sci.">
        <title>Genomic Encyclopedia of Type Strains, Phase I: The one thousand microbial genomes (KMG-I) project.</title>
        <authorList>
            <person name="Kyrpides N.C."/>
            <person name="Woyke T."/>
            <person name="Eisen J.A."/>
            <person name="Garrity G."/>
            <person name="Lilburn T.G."/>
            <person name="Beck B.J."/>
            <person name="Whitman W.B."/>
            <person name="Hugenholtz P."/>
            <person name="Klenk H.P."/>
        </authorList>
    </citation>
    <scope>NUCLEOTIDE SEQUENCE [LARGE SCALE GENOMIC DNA]</scope>
    <source>
        <strain evidence="2 3">DSM 13484</strain>
    </source>
</reference>
<feature type="signal peptide" evidence="1">
    <location>
        <begin position="1"/>
        <end position="24"/>
    </location>
</feature>
<protein>
    <submittedName>
        <fullName evidence="2">Uncharacterized protein</fullName>
    </submittedName>
</protein>
<evidence type="ECO:0000313" key="2">
    <source>
        <dbReference type="EMBL" id="TWI87759.1"/>
    </source>
</evidence>
<dbReference type="AlphaFoldDB" id="A0A562T242"/>
<name>A0A562T242_CHIJA</name>
<proteinExistence type="predicted"/>
<sequence length="173" mass="19279">MKHKMTKLLSLFLLICSSSFSVLAQQFKLPTEAAVAKHVRAYVSGLEQTDSMADEEGVRYEWRVPKSQSLNSPKLHAFTVSFYHNEDDEVLSRKAPVLEGLGATEIKDPRADKLKGYLYQVTMKTFFGTSNTIFFTAPGIGAEVTVSKALSADVPELNKEAIVNLIFELMENK</sequence>
<dbReference type="Proteomes" id="UP000316778">
    <property type="component" value="Unassembled WGS sequence"/>
</dbReference>
<keyword evidence="3" id="KW-1185">Reference proteome</keyword>
<organism evidence="2 3">
    <name type="scientific">Chitinophaga japonensis</name>
    <name type="common">Flexibacter japonensis</name>
    <dbReference type="NCBI Taxonomy" id="104662"/>
    <lineage>
        <taxon>Bacteria</taxon>
        <taxon>Pseudomonadati</taxon>
        <taxon>Bacteroidota</taxon>
        <taxon>Chitinophagia</taxon>
        <taxon>Chitinophagales</taxon>
        <taxon>Chitinophagaceae</taxon>
        <taxon>Chitinophaga</taxon>
    </lineage>
</organism>
<gene>
    <name evidence="2" type="ORF">LX66_1830</name>
</gene>
<accession>A0A562T242</accession>
<dbReference type="EMBL" id="VLLG01000003">
    <property type="protein sequence ID" value="TWI87759.1"/>
    <property type="molecule type" value="Genomic_DNA"/>
</dbReference>
<dbReference type="RefSeq" id="WP_145712149.1">
    <property type="nucleotide sequence ID" value="NZ_BAAAFY010000001.1"/>
</dbReference>
<evidence type="ECO:0000313" key="3">
    <source>
        <dbReference type="Proteomes" id="UP000316778"/>
    </source>
</evidence>
<evidence type="ECO:0000256" key="1">
    <source>
        <dbReference type="SAM" id="SignalP"/>
    </source>
</evidence>
<comment type="caution">
    <text evidence="2">The sequence shown here is derived from an EMBL/GenBank/DDBJ whole genome shotgun (WGS) entry which is preliminary data.</text>
</comment>